<dbReference type="GO" id="GO:0016887">
    <property type="term" value="F:ATP hydrolysis activity"/>
    <property type="evidence" value="ECO:0007669"/>
    <property type="project" value="InterPro"/>
</dbReference>
<dbReference type="Gene3D" id="3.40.50.300">
    <property type="entry name" value="P-loop containing nucleotide triphosphate hydrolases"/>
    <property type="match status" value="2"/>
</dbReference>
<evidence type="ECO:0000256" key="2">
    <source>
        <dbReference type="ARBA" id="ARBA00022840"/>
    </source>
</evidence>
<dbReference type="PANTHER" id="PTHR42764:SF2">
    <property type="entry name" value="ABC TRANSPORTER, ATP-BINDING PROTEIN"/>
    <property type="match status" value="1"/>
</dbReference>
<dbReference type="Pfam" id="PF00005">
    <property type="entry name" value="ABC_tran"/>
    <property type="match status" value="2"/>
</dbReference>
<evidence type="ECO:0000313" key="5">
    <source>
        <dbReference type="Proteomes" id="UP000186940"/>
    </source>
</evidence>
<proteinExistence type="predicted"/>
<evidence type="ECO:0000259" key="3">
    <source>
        <dbReference type="PROSITE" id="PS50893"/>
    </source>
</evidence>
<dbReference type="STRING" id="1838285.SCAL_000315"/>
<dbReference type="GO" id="GO:0019700">
    <property type="term" value="P:organic phosphonate catabolic process"/>
    <property type="evidence" value="ECO:0007669"/>
    <property type="project" value="TreeGrafter"/>
</dbReference>
<comment type="caution">
    <text evidence="4">The sequence shown here is derived from an EMBL/GenBank/DDBJ whole genome shotgun (WGS) entry which is preliminary data.</text>
</comment>
<dbReference type="NCBIfam" id="TIGR03269">
    <property type="entry name" value="met_CoM_red_A2"/>
    <property type="match status" value="1"/>
</dbReference>
<name>A0A1F2PB49_9EURY</name>
<gene>
    <name evidence="4" type="ORF">SCAL_000315</name>
</gene>
<dbReference type="SUPFAM" id="SSF52540">
    <property type="entry name" value="P-loop containing nucleoside triphosphate hydrolases"/>
    <property type="match status" value="2"/>
</dbReference>
<feature type="domain" description="ABC transporter" evidence="3">
    <location>
        <begin position="287"/>
        <end position="536"/>
    </location>
</feature>
<evidence type="ECO:0000256" key="1">
    <source>
        <dbReference type="ARBA" id="ARBA00022741"/>
    </source>
</evidence>
<dbReference type="PROSITE" id="PS00211">
    <property type="entry name" value="ABC_TRANSPORTER_1"/>
    <property type="match status" value="1"/>
</dbReference>
<reference evidence="4" key="1">
    <citation type="submission" date="2016-05" db="EMBL/GenBank/DDBJ databases">
        <title>Microbial consortia oxidize butane by reversing methanogenesis.</title>
        <authorList>
            <person name="Laso-Perez R."/>
            <person name="Richter M."/>
            <person name="Wegener G."/>
            <person name="Musat F."/>
        </authorList>
    </citation>
    <scope>NUCLEOTIDE SEQUENCE [LARGE SCALE GENOMIC DNA]</scope>
    <source>
        <strain evidence="4">BOX2</strain>
    </source>
</reference>
<feature type="domain" description="ABC transporter" evidence="3">
    <location>
        <begin position="8"/>
        <end position="277"/>
    </location>
</feature>
<dbReference type="InterPro" id="IPR017669">
    <property type="entry name" value="Me_Coenz_M_Rdtase_A2"/>
</dbReference>
<dbReference type="InterPro" id="IPR003439">
    <property type="entry name" value="ABC_transporter-like_ATP-bd"/>
</dbReference>
<dbReference type="SMART" id="SM00382">
    <property type="entry name" value="AAA"/>
    <property type="match status" value="2"/>
</dbReference>
<dbReference type="AlphaFoldDB" id="A0A1F2PB49"/>
<accession>A0A1F2PB49</accession>
<evidence type="ECO:0000313" key="4">
    <source>
        <dbReference type="EMBL" id="OFV68639.1"/>
    </source>
</evidence>
<keyword evidence="2 4" id="KW-0067">ATP-binding</keyword>
<dbReference type="Proteomes" id="UP000186940">
    <property type="component" value="Unassembled WGS sequence"/>
</dbReference>
<protein>
    <submittedName>
        <fullName evidence="4">ABC transporter, ATP-binding protein</fullName>
    </submittedName>
</protein>
<organism evidence="4 5">
    <name type="scientific">Candidatus Syntropharchaeum caldarium</name>
    <dbReference type="NCBI Taxonomy" id="1838285"/>
    <lineage>
        <taxon>Archaea</taxon>
        <taxon>Methanobacteriati</taxon>
        <taxon>Methanobacteriota</taxon>
        <taxon>Stenosarchaea group</taxon>
        <taxon>Methanomicrobia</taxon>
        <taxon>Methanosarcinales</taxon>
        <taxon>ANME-2 cluster</taxon>
        <taxon>Candidatus Syntropharchaeum</taxon>
    </lineage>
</organism>
<dbReference type="PANTHER" id="PTHR42764">
    <property type="entry name" value="PHOSPHONATES UTILIZATION ATP-BINDING PROTEIN PHNK-RELATED"/>
    <property type="match status" value="1"/>
</dbReference>
<sequence length="536" mass="59441">MSKNNDFIRVEGLHIQMGDSPVLDDINFTIREGEGFGILGKSGSGKSVLMHAMRGTKEYKPEKGSIIYNVAICPHSECGWIEPPSRVGEACPKCGRILEYKEIDLWGCDKQLYHNLHNRLSMMTQRTFAIYGESPVIRNIEEALKDINYPKEKRVLKIMQLLKRVELVHRSLHIARDLSGGEKQRVVLARALALDPITLYADEPTGTLDPITADTVHRVLRQEIENGMTMVVTSHWLHALEELTDHGIVLQDGKIIAAGRTTDISGMLMGDQEEFERGAVVSELPKVKIENCSKSFYVADRGGMVHAVSNLNLTINEGEIFGIVGVSGAGKTTLGKMIAGLQTTSSGRILVRIGDDWIDMNIPGEYGRGRATPYISILHQEYGLYPHSTVVKNLTDSIGIKLPAEIARMKAGEILKMVGFDENKIDSILDAMPDELGVGEQHRIALARGLMTEPEILILDEPTGTIDPITLNDVIKAILRSRKELNQTYIIMSHDTDFVKRVCDRAILMSGGKLIEIGPPEKIVDLFKEREQVMGA</sequence>
<dbReference type="GO" id="GO:0005524">
    <property type="term" value="F:ATP binding"/>
    <property type="evidence" value="ECO:0007669"/>
    <property type="project" value="UniProtKB-KW"/>
</dbReference>
<dbReference type="InterPro" id="IPR017871">
    <property type="entry name" value="ABC_transporter-like_CS"/>
</dbReference>
<dbReference type="PATRIC" id="fig|1838285.3.peg.318"/>
<dbReference type="InterPro" id="IPR027417">
    <property type="entry name" value="P-loop_NTPase"/>
</dbReference>
<dbReference type="EMBL" id="LYOS01000001">
    <property type="protein sequence ID" value="OFV68639.1"/>
    <property type="molecule type" value="Genomic_DNA"/>
</dbReference>
<dbReference type="InterPro" id="IPR003593">
    <property type="entry name" value="AAA+_ATPase"/>
</dbReference>
<dbReference type="PROSITE" id="PS50893">
    <property type="entry name" value="ABC_TRANSPORTER_2"/>
    <property type="match status" value="2"/>
</dbReference>
<keyword evidence="5" id="KW-1185">Reference proteome</keyword>
<keyword evidence="1" id="KW-0547">Nucleotide-binding</keyword>